<feature type="region of interest" description="Disordered" evidence="1">
    <location>
        <begin position="52"/>
        <end position="76"/>
    </location>
</feature>
<keyword evidence="2" id="KW-1185">Reference proteome</keyword>
<organism evidence="2 3">
    <name type="scientific">Elaeophora elaphi</name>
    <dbReference type="NCBI Taxonomy" id="1147741"/>
    <lineage>
        <taxon>Eukaryota</taxon>
        <taxon>Metazoa</taxon>
        <taxon>Ecdysozoa</taxon>
        <taxon>Nematoda</taxon>
        <taxon>Chromadorea</taxon>
        <taxon>Rhabditida</taxon>
        <taxon>Spirurina</taxon>
        <taxon>Spiruromorpha</taxon>
        <taxon>Filarioidea</taxon>
        <taxon>Onchocercidae</taxon>
        <taxon>Elaeophora</taxon>
    </lineage>
</organism>
<dbReference type="STRING" id="1147741.A0A0R3S3K8"/>
<accession>A0A0R3S3K8</accession>
<proteinExistence type="predicted"/>
<name>A0A0R3S3K8_9BILA</name>
<sequence>MELPDDVVVELAAAIGYYLRNIRIENVEQLEISQNIEQQPTKNNFTSRTAISDSKGVKRRKKQTNQNGQISSQPAYLTSDNVESRTVVSQSYSQDKRNKTETLTTEGNVPTKIAEWKNKLDHLSFLFNSFSNGTMSAIQICRELDVKFRDLVTFLCYTSSTRRPITVSDPVEVYAGSLVKLHQYCVISSDNLSENFSLVVTNSEYFLCDETVLYGAIYEVISFWLRYLHRENLNKHNPFWLHTRAVITRMFRNIIIQQCILVVKHRLASMLQELIMLSLEHREYSYGFYACEQVEYLMTVLSHQASHISF</sequence>
<dbReference type="WBParaSite" id="EEL_0000935101-mRNA-1">
    <property type="protein sequence ID" value="EEL_0000935101-mRNA-1"/>
    <property type="gene ID" value="EEL_0000935101"/>
</dbReference>
<feature type="compositionally biased region" description="Polar residues" evidence="1">
    <location>
        <begin position="64"/>
        <end position="76"/>
    </location>
</feature>
<dbReference type="Proteomes" id="UP000050640">
    <property type="component" value="Unplaced"/>
</dbReference>
<evidence type="ECO:0000313" key="3">
    <source>
        <dbReference type="WBParaSite" id="EEL_0000935101-mRNA-1"/>
    </source>
</evidence>
<evidence type="ECO:0000313" key="2">
    <source>
        <dbReference type="Proteomes" id="UP000050640"/>
    </source>
</evidence>
<evidence type="ECO:0000256" key="1">
    <source>
        <dbReference type="SAM" id="MobiDB-lite"/>
    </source>
</evidence>
<reference evidence="3" key="1">
    <citation type="submission" date="2017-02" db="UniProtKB">
        <authorList>
            <consortium name="WormBaseParasite"/>
        </authorList>
    </citation>
    <scope>IDENTIFICATION</scope>
</reference>
<dbReference type="AlphaFoldDB" id="A0A0R3S3K8"/>
<protein>
    <submittedName>
        <fullName evidence="3">Uncharacterized protein</fullName>
    </submittedName>
</protein>